<dbReference type="EMBL" id="JAENIM010000040">
    <property type="protein sequence ID" value="MBK1791633.1"/>
    <property type="molecule type" value="Genomic_DNA"/>
</dbReference>
<evidence type="ECO:0000313" key="3">
    <source>
        <dbReference type="Proteomes" id="UP000624703"/>
    </source>
</evidence>
<dbReference type="InterPro" id="IPR037883">
    <property type="entry name" value="Knr4/Smi1-like_sf"/>
</dbReference>
<protein>
    <submittedName>
        <fullName evidence="2">SMI1/KNR4 family protein</fullName>
    </submittedName>
</protein>
<organism evidence="2 3">
    <name type="scientific">Persicirhabdus sediminis</name>
    <dbReference type="NCBI Taxonomy" id="454144"/>
    <lineage>
        <taxon>Bacteria</taxon>
        <taxon>Pseudomonadati</taxon>
        <taxon>Verrucomicrobiota</taxon>
        <taxon>Verrucomicrobiia</taxon>
        <taxon>Verrucomicrobiales</taxon>
        <taxon>Verrucomicrobiaceae</taxon>
        <taxon>Persicirhabdus</taxon>
    </lineage>
</organism>
<dbReference type="InterPro" id="IPR018958">
    <property type="entry name" value="Knr4/Smi1-like_dom"/>
</dbReference>
<dbReference type="Proteomes" id="UP000624703">
    <property type="component" value="Unassembled WGS sequence"/>
</dbReference>
<dbReference type="AlphaFoldDB" id="A0A8J7MFA3"/>
<name>A0A8J7MFA3_9BACT</name>
<accession>A0A8J7MFA3</accession>
<dbReference type="SMART" id="SM00860">
    <property type="entry name" value="SMI1_KNR4"/>
    <property type="match status" value="1"/>
</dbReference>
<dbReference type="Gene3D" id="3.40.1580.10">
    <property type="entry name" value="SMI1/KNR4-like"/>
    <property type="match status" value="1"/>
</dbReference>
<proteinExistence type="predicted"/>
<evidence type="ECO:0000259" key="1">
    <source>
        <dbReference type="SMART" id="SM00860"/>
    </source>
</evidence>
<sequence length="164" mass="18423">MTRTETHRLFTESFASSYHEASIPSHSDVILVEQNLSRTFPRSYIDFITKYGAVYTPSILDLVTGGENEEAPEDASFDVQNFIELSSLIDEAKAHWEAGMSDTMIPIASDCMGNLFGFARQTNETRPADLPVLVFDHDFGTIENEHDSFDSWLKSFLDMKTALA</sequence>
<dbReference type="RefSeq" id="WP_200311653.1">
    <property type="nucleotide sequence ID" value="NZ_JAENIM010000040.1"/>
</dbReference>
<dbReference type="SUPFAM" id="SSF160631">
    <property type="entry name" value="SMI1/KNR4-like"/>
    <property type="match status" value="1"/>
</dbReference>
<evidence type="ECO:0000313" key="2">
    <source>
        <dbReference type="EMBL" id="MBK1791633.1"/>
    </source>
</evidence>
<dbReference type="Pfam" id="PF14568">
    <property type="entry name" value="SUKH_6"/>
    <property type="match status" value="1"/>
</dbReference>
<gene>
    <name evidence="2" type="ORF">JIN82_10770</name>
</gene>
<comment type="caution">
    <text evidence="2">The sequence shown here is derived from an EMBL/GenBank/DDBJ whole genome shotgun (WGS) entry which is preliminary data.</text>
</comment>
<feature type="domain" description="Knr4/Smi1-like" evidence="1">
    <location>
        <begin position="23"/>
        <end position="155"/>
    </location>
</feature>
<reference evidence="2" key="1">
    <citation type="submission" date="2021-01" db="EMBL/GenBank/DDBJ databases">
        <title>Modified the classification status of verrucomicrobia.</title>
        <authorList>
            <person name="Feng X."/>
        </authorList>
    </citation>
    <scope>NUCLEOTIDE SEQUENCE</scope>
    <source>
        <strain evidence="2">_KCTC 22039</strain>
    </source>
</reference>
<keyword evidence="3" id="KW-1185">Reference proteome</keyword>